<dbReference type="GO" id="GO:0008897">
    <property type="term" value="F:holo-[acyl-carrier-protein] synthase activity"/>
    <property type="evidence" value="ECO:0007669"/>
    <property type="project" value="UniProtKB-EC"/>
</dbReference>
<dbReference type="GO" id="GO:0019878">
    <property type="term" value="P:lysine biosynthetic process via aminoadipic acid"/>
    <property type="evidence" value="ECO:0007669"/>
    <property type="project" value="TreeGrafter"/>
</dbReference>
<dbReference type="InterPro" id="IPR008278">
    <property type="entry name" value="4-PPantetheinyl_Trfase_dom"/>
</dbReference>
<dbReference type="GO" id="GO:0005829">
    <property type="term" value="C:cytosol"/>
    <property type="evidence" value="ECO:0007669"/>
    <property type="project" value="TreeGrafter"/>
</dbReference>
<dbReference type="InterPro" id="IPR050559">
    <property type="entry name" value="P-Pant_transferase_sf"/>
</dbReference>
<feature type="domain" description="4'-phosphopantetheinyl transferase N-terminal" evidence="5">
    <location>
        <begin position="44"/>
        <end position="106"/>
    </location>
</feature>
<dbReference type="AlphaFoldDB" id="A0AB34FX17"/>
<protein>
    <recommendedName>
        <fullName evidence="1">holo-[acyl-carrier-protein] synthase</fullName>
        <ecNumber evidence="1">2.7.8.7</ecNumber>
    </recommendedName>
</protein>
<evidence type="ECO:0000313" key="7">
    <source>
        <dbReference type="Proteomes" id="UP001163105"/>
    </source>
</evidence>
<name>A0AB34FX17_9HYPO</name>
<feature type="region of interest" description="Disordered" evidence="3">
    <location>
        <begin position="95"/>
        <end position="133"/>
    </location>
</feature>
<evidence type="ECO:0000256" key="2">
    <source>
        <dbReference type="ARBA" id="ARBA00022679"/>
    </source>
</evidence>
<evidence type="ECO:0000259" key="5">
    <source>
        <dbReference type="Pfam" id="PF22624"/>
    </source>
</evidence>
<keyword evidence="2 6" id="KW-0808">Transferase</keyword>
<dbReference type="Gene3D" id="3.90.470.20">
    <property type="entry name" value="4'-phosphopantetheinyl transferase domain"/>
    <property type="match status" value="1"/>
</dbReference>
<feature type="domain" description="4'-phosphopantetheinyl transferase" evidence="4">
    <location>
        <begin position="166"/>
        <end position="257"/>
    </location>
</feature>
<evidence type="ECO:0000256" key="1">
    <source>
        <dbReference type="ARBA" id="ARBA00013172"/>
    </source>
</evidence>
<evidence type="ECO:0000313" key="6">
    <source>
        <dbReference type="EMBL" id="KAJ6443874.1"/>
    </source>
</evidence>
<dbReference type="EC" id="2.7.8.7" evidence="1"/>
<accession>A0AB34FX17</accession>
<reference evidence="6" key="1">
    <citation type="submission" date="2023-01" db="EMBL/GenBank/DDBJ databases">
        <title>The growth and conidiation of Purpureocillium lavendulum are regulated by nitrogen source and histone H3K14 acetylation.</title>
        <authorList>
            <person name="Tang P."/>
            <person name="Han J."/>
            <person name="Zhang C."/>
            <person name="Tang P."/>
            <person name="Qi F."/>
            <person name="Zhang K."/>
            <person name="Liang L."/>
        </authorList>
    </citation>
    <scope>NUCLEOTIDE SEQUENCE</scope>
    <source>
        <strain evidence="6">YMF1.00683</strain>
    </source>
</reference>
<dbReference type="EMBL" id="JAQHRD010000002">
    <property type="protein sequence ID" value="KAJ6443874.1"/>
    <property type="molecule type" value="Genomic_DNA"/>
</dbReference>
<dbReference type="InterPro" id="IPR037143">
    <property type="entry name" value="4-PPantetheinyl_Trfase_dom_sf"/>
</dbReference>
<comment type="caution">
    <text evidence="6">The sequence shown here is derived from an EMBL/GenBank/DDBJ whole genome shotgun (WGS) entry which is preliminary data.</text>
</comment>
<dbReference type="GO" id="GO:0000287">
    <property type="term" value="F:magnesium ion binding"/>
    <property type="evidence" value="ECO:0007669"/>
    <property type="project" value="InterPro"/>
</dbReference>
<dbReference type="Pfam" id="PF01648">
    <property type="entry name" value="ACPS"/>
    <property type="match status" value="1"/>
</dbReference>
<proteinExistence type="predicted"/>
<dbReference type="PANTHER" id="PTHR12215">
    <property type="entry name" value="PHOSPHOPANTETHEINE TRANSFERASE"/>
    <property type="match status" value="1"/>
</dbReference>
<dbReference type="Pfam" id="PF22624">
    <property type="entry name" value="AASDHPPT_N"/>
    <property type="match status" value="1"/>
</dbReference>
<sequence>MGSQTQSADISAAPSSTTLIKWVLDTRPLWPEAKQTKDLSSAAARALALLRPEERSGVLRYYHVRDAKLALGSALLKRLAIVRCAHVPWSAAVPSRDPRTHKPVFRVPGSGSGDAGLAPEGGDGGAGPSEGGREDGYVEPLLFNVSHQAGLVVLLALAAPPSRATAIGVDIVCPSERRDRDRTTVSRDGWSQYVAMHEDVFSPEEAARLRALVSTLPPRDSNGRDRTDALLAHFYALWCLREGYVKMTGDALLAPWLRDLDMRNVAPPPLPPSPAGGDGTGAAITAERARQIRGETGPGLDIWLHGERVRDADVRLEWLLGDEYMVCTAVRWGRHGEVEAEGEGTDAAPQGAAEMMASPFVRLDMEDVLAEAEAAGGLA</sequence>
<dbReference type="SUPFAM" id="SSF56214">
    <property type="entry name" value="4'-phosphopantetheinyl transferase"/>
    <property type="match status" value="2"/>
</dbReference>
<evidence type="ECO:0000256" key="3">
    <source>
        <dbReference type="SAM" id="MobiDB-lite"/>
    </source>
</evidence>
<dbReference type="Proteomes" id="UP001163105">
    <property type="component" value="Unassembled WGS sequence"/>
</dbReference>
<dbReference type="PANTHER" id="PTHR12215:SF10">
    <property type="entry name" value="L-AMINOADIPATE-SEMIALDEHYDE DEHYDROGENASE-PHOSPHOPANTETHEINYL TRANSFERASE"/>
    <property type="match status" value="1"/>
</dbReference>
<organism evidence="6 7">
    <name type="scientific">Purpureocillium lavendulum</name>
    <dbReference type="NCBI Taxonomy" id="1247861"/>
    <lineage>
        <taxon>Eukaryota</taxon>
        <taxon>Fungi</taxon>
        <taxon>Dikarya</taxon>
        <taxon>Ascomycota</taxon>
        <taxon>Pezizomycotina</taxon>
        <taxon>Sordariomycetes</taxon>
        <taxon>Hypocreomycetidae</taxon>
        <taxon>Hypocreales</taxon>
        <taxon>Ophiocordycipitaceae</taxon>
        <taxon>Purpureocillium</taxon>
    </lineage>
</organism>
<evidence type="ECO:0000259" key="4">
    <source>
        <dbReference type="Pfam" id="PF01648"/>
    </source>
</evidence>
<gene>
    <name evidence="6" type="primary">LYS5</name>
    <name evidence="6" type="ORF">O9K51_02264</name>
</gene>
<keyword evidence="7" id="KW-1185">Reference proteome</keyword>
<dbReference type="InterPro" id="IPR055066">
    <property type="entry name" value="AASDHPPT_N"/>
</dbReference>
<feature type="compositionally biased region" description="Gly residues" evidence="3">
    <location>
        <begin position="110"/>
        <end position="130"/>
    </location>
</feature>